<protein>
    <submittedName>
        <fullName evidence="2">Uncharacterized protein</fullName>
    </submittedName>
</protein>
<evidence type="ECO:0000256" key="1">
    <source>
        <dbReference type="SAM" id="Phobius"/>
    </source>
</evidence>
<keyword evidence="1" id="KW-0472">Membrane</keyword>
<proteinExistence type="predicted"/>
<reference evidence="2 3" key="1">
    <citation type="submission" date="2020-05" db="EMBL/GenBank/DDBJ databases">
        <authorList>
            <person name="Khan S.A."/>
            <person name="Jeon C.O."/>
            <person name="Chun B.H."/>
        </authorList>
    </citation>
    <scope>NUCLEOTIDE SEQUENCE [LARGE SCALE GENOMIC DNA]</scope>
    <source>
        <strain evidence="2 3">S1162</strain>
    </source>
</reference>
<organism evidence="2 3">
    <name type="scientific">Mucilaginibacter humi</name>
    <dbReference type="NCBI Taxonomy" id="2732510"/>
    <lineage>
        <taxon>Bacteria</taxon>
        <taxon>Pseudomonadati</taxon>
        <taxon>Bacteroidota</taxon>
        <taxon>Sphingobacteriia</taxon>
        <taxon>Sphingobacteriales</taxon>
        <taxon>Sphingobacteriaceae</taxon>
        <taxon>Mucilaginibacter</taxon>
    </lineage>
</organism>
<sequence>MDYKPDLSPEQKLNIVLQKVVNASRDDILHSVNLTPLVGADGYEKEIFEILLKLLKDGYVTSTNYSGHGNYVSNFDGRLFIDNGGYVAKALKDANDALLVQLEIDRRRTLDVLLATNSTRLNVLTWWLVIGAFAVVAWQIFLYFYPVHRDYPYWIWETIPKEKP</sequence>
<evidence type="ECO:0000313" key="3">
    <source>
        <dbReference type="Proteomes" id="UP000566071"/>
    </source>
</evidence>
<dbReference type="Proteomes" id="UP000566071">
    <property type="component" value="Unassembled WGS sequence"/>
</dbReference>
<keyword evidence="1" id="KW-0812">Transmembrane</keyword>
<gene>
    <name evidence="2" type="ORF">HK413_12250</name>
</gene>
<dbReference type="RefSeq" id="WP_175270324.1">
    <property type="nucleotide sequence ID" value="NZ_JABFCR010000060.1"/>
</dbReference>
<keyword evidence="1" id="KW-1133">Transmembrane helix</keyword>
<dbReference type="EMBL" id="JABFCR010000060">
    <property type="protein sequence ID" value="NNU34649.1"/>
    <property type="molecule type" value="Genomic_DNA"/>
</dbReference>
<accession>A0ABX1W470</accession>
<feature type="transmembrane region" description="Helical" evidence="1">
    <location>
        <begin position="124"/>
        <end position="145"/>
    </location>
</feature>
<comment type="caution">
    <text evidence="2">The sequence shown here is derived from an EMBL/GenBank/DDBJ whole genome shotgun (WGS) entry which is preliminary data.</text>
</comment>
<name>A0ABX1W470_9SPHI</name>
<evidence type="ECO:0000313" key="2">
    <source>
        <dbReference type="EMBL" id="NNU34649.1"/>
    </source>
</evidence>
<keyword evidence="3" id="KW-1185">Reference proteome</keyword>